<evidence type="ECO:0000256" key="9">
    <source>
        <dbReference type="ARBA" id="ARBA00022679"/>
    </source>
</evidence>
<dbReference type="EMBL" id="UINC01005143">
    <property type="protein sequence ID" value="SVA19370.1"/>
    <property type="molecule type" value="Genomic_DNA"/>
</dbReference>
<evidence type="ECO:0000256" key="14">
    <source>
        <dbReference type="ARBA" id="ARBA00047783"/>
    </source>
</evidence>
<evidence type="ECO:0000256" key="3">
    <source>
        <dbReference type="ARBA" id="ARBA00007630"/>
    </source>
</evidence>
<dbReference type="Gene3D" id="1.10.1270.20">
    <property type="entry name" value="tRNA(m1g37)methyltransferase, domain 2"/>
    <property type="match status" value="1"/>
</dbReference>
<gene>
    <name evidence="16" type="ORF">METZ01_LOCUS72224</name>
</gene>
<keyword evidence="11" id="KW-0819">tRNA processing</keyword>
<evidence type="ECO:0000256" key="5">
    <source>
        <dbReference type="ARBA" id="ARBA00012807"/>
    </source>
</evidence>
<evidence type="ECO:0000256" key="6">
    <source>
        <dbReference type="ARBA" id="ARBA00014679"/>
    </source>
</evidence>
<dbReference type="GO" id="GO:0052906">
    <property type="term" value="F:tRNA (guanine(37)-N1)-methyltransferase activity"/>
    <property type="evidence" value="ECO:0007669"/>
    <property type="project" value="UniProtKB-EC"/>
</dbReference>
<evidence type="ECO:0000256" key="1">
    <source>
        <dbReference type="ARBA" id="ARBA00002634"/>
    </source>
</evidence>
<proteinExistence type="inferred from homology"/>
<dbReference type="GO" id="GO:0005829">
    <property type="term" value="C:cytosol"/>
    <property type="evidence" value="ECO:0007669"/>
    <property type="project" value="TreeGrafter"/>
</dbReference>
<dbReference type="HAMAP" id="MF_00605">
    <property type="entry name" value="TrmD"/>
    <property type="match status" value="1"/>
</dbReference>
<dbReference type="PANTHER" id="PTHR46417">
    <property type="entry name" value="TRNA (GUANINE-N(1)-)-METHYLTRANSFERASE"/>
    <property type="match status" value="1"/>
</dbReference>
<evidence type="ECO:0000313" key="16">
    <source>
        <dbReference type="EMBL" id="SVA19370.1"/>
    </source>
</evidence>
<evidence type="ECO:0000256" key="12">
    <source>
        <dbReference type="ARBA" id="ARBA00029736"/>
    </source>
</evidence>
<dbReference type="EC" id="2.1.1.228" evidence="5"/>
<keyword evidence="7" id="KW-0963">Cytoplasm</keyword>
<evidence type="ECO:0000256" key="4">
    <source>
        <dbReference type="ARBA" id="ARBA00011738"/>
    </source>
</evidence>
<comment type="function">
    <text evidence="1">Specifically methylates guanosine-37 in various tRNAs.</text>
</comment>
<comment type="catalytic activity">
    <reaction evidence="14">
        <text>guanosine(37) in tRNA + S-adenosyl-L-methionine = N(1)-methylguanosine(37) in tRNA + S-adenosyl-L-homocysteine + H(+)</text>
        <dbReference type="Rhea" id="RHEA:36899"/>
        <dbReference type="Rhea" id="RHEA-COMP:10145"/>
        <dbReference type="Rhea" id="RHEA-COMP:10147"/>
        <dbReference type="ChEBI" id="CHEBI:15378"/>
        <dbReference type="ChEBI" id="CHEBI:57856"/>
        <dbReference type="ChEBI" id="CHEBI:59789"/>
        <dbReference type="ChEBI" id="CHEBI:73542"/>
        <dbReference type="ChEBI" id="CHEBI:74269"/>
        <dbReference type="EC" id="2.1.1.228"/>
    </reaction>
</comment>
<name>A0A381TTM3_9ZZZZ</name>
<dbReference type="InterPro" id="IPR029028">
    <property type="entry name" value="Alpha/beta_knot_MTases"/>
</dbReference>
<evidence type="ECO:0000256" key="2">
    <source>
        <dbReference type="ARBA" id="ARBA00004496"/>
    </source>
</evidence>
<dbReference type="InterPro" id="IPR023148">
    <property type="entry name" value="tRNA_m1G_MeTrfase_C_sf"/>
</dbReference>
<dbReference type="SUPFAM" id="SSF75217">
    <property type="entry name" value="alpha/beta knot"/>
    <property type="match status" value="1"/>
</dbReference>
<dbReference type="InterPro" id="IPR016009">
    <property type="entry name" value="tRNA_MeTrfase_TRMD/TRM10"/>
</dbReference>
<dbReference type="NCBIfam" id="TIGR00088">
    <property type="entry name" value="trmD"/>
    <property type="match status" value="1"/>
</dbReference>
<evidence type="ECO:0000259" key="15">
    <source>
        <dbReference type="Pfam" id="PF01746"/>
    </source>
</evidence>
<keyword evidence="9" id="KW-0808">Transferase</keyword>
<organism evidence="16">
    <name type="scientific">marine metagenome</name>
    <dbReference type="NCBI Taxonomy" id="408172"/>
    <lineage>
        <taxon>unclassified sequences</taxon>
        <taxon>metagenomes</taxon>
        <taxon>ecological metagenomes</taxon>
    </lineage>
</organism>
<dbReference type="GO" id="GO:0002939">
    <property type="term" value="P:tRNA N1-guanine methylation"/>
    <property type="evidence" value="ECO:0007669"/>
    <property type="project" value="TreeGrafter"/>
</dbReference>
<reference evidence="16" key="1">
    <citation type="submission" date="2018-05" db="EMBL/GenBank/DDBJ databases">
        <authorList>
            <person name="Lanie J.A."/>
            <person name="Ng W.-L."/>
            <person name="Kazmierczak K.M."/>
            <person name="Andrzejewski T.M."/>
            <person name="Davidsen T.M."/>
            <person name="Wayne K.J."/>
            <person name="Tettelin H."/>
            <person name="Glass J.I."/>
            <person name="Rusch D."/>
            <person name="Podicherti R."/>
            <person name="Tsui H.-C.T."/>
            <person name="Winkler M.E."/>
        </authorList>
    </citation>
    <scope>NUCLEOTIDE SEQUENCE</scope>
</reference>
<evidence type="ECO:0000256" key="11">
    <source>
        <dbReference type="ARBA" id="ARBA00022694"/>
    </source>
</evidence>
<dbReference type="PANTHER" id="PTHR46417:SF1">
    <property type="entry name" value="TRNA (GUANINE-N(1)-)-METHYLTRANSFERASE"/>
    <property type="match status" value="1"/>
</dbReference>
<comment type="subunit">
    <text evidence="4">Homodimer.</text>
</comment>
<evidence type="ECO:0000256" key="8">
    <source>
        <dbReference type="ARBA" id="ARBA00022603"/>
    </source>
</evidence>
<dbReference type="InterPro" id="IPR002649">
    <property type="entry name" value="tRNA_m1G_MeTrfase_TrmD"/>
</dbReference>
<evidence type="ECO:0000256" key="10">
    <source>
        <dbReference type="ARBA" id="ARBA00022691"/>
    </source>
</evidence>
<keyword evidence="8" id="KW-0489">Methyltransferase</keyword>
<dbReference type="Gene3D" id="3.40.1280.10">
    <property type="match status" value="1"/>
</dbReference>
<sequence>MAEPLIKAIDNAFIVLDADIDNTRVVYPSPQGKQWNQNQVIENTKVENIIFICGRYKGIDQRVIDKYVTHEYSLGDFVISNGELGTMVMIDSVLRFLPGTMNNIDSALSDSFSSKLLDHPHYTKPRVINGISVPEVLLSGNHKKINLWRENKSKHATKLKRPDLWEKYNKTIKQLETSHE</sequence>
<dbReference type="AlphaFoldDB" id="A0A381TTM3"/>
<accession>A0A381TTM3</accession>
<dbReference type="InterPro" id="IPR029026">
    <property type="entry name" value="tRNA_m1G_MTases_N"/>
</dbReference>
<evidence type="ECO:0000256" key="13">
    <source>
        <dbReference type="ARBA" id="ARBA00033392"/>
    </source>
</evidence>
<comment type="similarity">
    <text evidence="3">Belongs to the RNA methyltransferase TrmD family.</text>
</comment>
<dbReference type="Pfam" id="PF01746">
    <property type="entry name" value="tRNA_m1G_MT"/>
    <property type="match status" value="1"/>
</dbReference>
<comment type="subcellular location">
    <subcellularLocation>
        <location evidence="2">Cytoplasm</location>
    </subcellularLocation>
</comment>
<feature type="domain" description="tRNA methyltransferase TRMD/TRM10-type" evidence="15">
    <location>
        <begin position="2"/>
        <end position="167"/>
    </location>
</feature>
<protein>
    <recommendedName>
        <fullName evidence="6">tRNA (guanine-N(1)-)-methyltransferase</fullName>
        <ecNumber evidence="5">2.1.1.228</ecNumber>
    </recommendedName>
    <alternativeName>
        <fullName evidence="12">M1G-methyltransferase</fullName>
    </alternativeName>
    <alternativeName>
        <fullName evidence="13">tRNA [GM37] methyltransferase</fullName>
    </alternativeName>
</protein>
<keyword evidence="10" id="KW-0949">S-adenosyl-L-methionine</keyword>
<evidence type="ECO:0000256" key="7">
    <source>
        <dbReference type="ARBA" id="ARBA00022490"/>
    </source>
</evidence>